<dbReference type="InterPro" id="IPR000873">
    <property type="entry name" value="AMP-dep_synth/lig_dom"/>
</dbReference>
<accession>A0ABQ0JL92</accession>
<reference evidence="8" key="2">
    <citation type="submission" date="2014-09" db="EMBL/GenBank/DDBJ databases">
        <authorList>
            <consortium name="NBRP consortium"/>
            <person name="Sawabe T."/>
            <person name="Meirelles P."/>
            <person name="Nakanishi M."/>
            <person name="Sayaka M."/>
            <person name="Hattori M."/>
            <person name="Ohkuma M."/>
        </authorList>
    </citation>
    <scope>NUCLEOTIDE SEQUENCE [LARGE SCALE GENOMIC DNA]</scope>
    <source>
        <strain evidence="8">JCM 19239</strain>
    </source>
</reference>
<dbReference type="PANTHER" id="PTHR43201:SF5">
    <property type="entry name" value="MEDIUM-CHAIN ACYL-COA LIGASE ACSF2, MITOCHONDRIAL"/>
    <property type="match status" value="1"/>
</dbReference>
<dbReference type="NCBIfam" id="NF006539">
    <property type="entry name" value="PRK09029.1"/>
    <property type="match status" value="1"/>
</dbReference>
<proteinExistence type="inferred from homology"/>
<sequence length="473" mass="51579">MSNTTFVNLCEKWAQYAPNKIAITTATESITWLDLAKRIDGLVSTLRYQNVHVGKVVCLAGRSELSLVLRYLACLQYGAVPALVANQPLEQLTAKFDTLYPPTESACVWGGIDSSSNADEYSLHSIDRGEAEQSSSQGSVKDLPAGTPIASIVFTSGSTGQPKAVVHSADHHVASAEGLLEKFQYSSSDTWLLSLPMFHVSGLAILWRWLVTGGGLRIASGDFASDIAKVTHASLVSTQLKRIVDNGWDTRLKRVLLGGSHISHELIKQAQLQGIEAWMGYGMTETASTVTAKRVDSHPSSGYLLPRRVIKVESERIYVAGDTLAAGYYVQGAIRQLELMDGWFDTKDLGRWNEQGELVVVGRADNLFISGGENVHCEEVEAALNQLSDISQSIVVPVEDTEFGTRCIAVVQSDSLPTVVAMNDILRPHLPKFKHPIGYVQMPEHLLSSGIKVSRKAVKTWLRSAQSDFIVIS</sequence>
<dbReference type="CDD" id="cd17630">
    <property type="entry name" value="OSB_MenE-like"/>
    <property type="match status" value="1"/>
</dbReference>
<dbReference type="Pfam" id="PF00501">
    <property type="entry name" value="AMP-binding"/>
    <property type="match status" value="1"/>
</dbReference>
<dbReference type="Gene3D" id="3.40.50.12780">
    <property type="entry name" value="N-terminal domain of ligase-like"/>
    <property type="match status" value="1"/>
</dbReference>
<evidence type="ECO:0000259" key="6">
    <source>
        <dbReference type="Pfam" id="PF00501"/>
    </source>
</evidence>
<comment type="similarity">
    <text evidence="1">Belongs to the ATP-dependent AMP-binding enzyme family.</text>
</comment>
<evidence type="ECO:0000313" key="8">
    <source>
        <dbReference type="Proteomes" id="UP000029223"/>
    </source>
</evidence>
<dbReference type="InterPro" id="IPR045851">
    <property type="entry name" value="AMP-bd_C_sf"/>
</dbReference>
<dbReference type="GO" id="GO:0008756">
    <property type="term" value="F:o-succinylbenzoate-CoA ligase activity"/>
    <property type="evidence" value="ECO:0007669"/>
    <property type="project" value="UniProtKB-EC"/>
</dbReference>
<organism evidence="7 8">
    <name type="scientific">Vibrio variabilis</name>
    <dbReference type="NCBI Taxonomy" id="990271"/>
    <lineage>
        <taxon>Bacteria</taxon>
        <taxon>Pseudomonadati</taxon>
        <taxon>Pseudomonadota</taxon>
        <taxon>Gammaproteobacteria</taxon>
        <taxon>Vibrionales</taxon>
        <taxon>Vibrionaceae</taxon>
        <taxon>Vibrio</taxon>
    </lineage>
</organism>
<evidence type="ECO:0000313" key="7">
    <source>
        <dbReference type="EMBL" id="GAL29530.1"/>
    </source>
</evidence>
<keyword evidence="8" id="KW-1185">Reference proteome</keyword>
<keyword evidence="3 7" id="KW-0436">Ligase</keyword>
<name>A0ABQ0JL92_9VIBR</name>
<dbReference type="Proteomes" id="UP000029223">
    <property type="component" value="Unassembled WGS sequence"/>
</dbReference>
<protein>
    <submittedName>
        <fullName evidence="7">O-succinylbenzoic acid-CoA ligase</fullName>
        <ecNumber evidence="7">6.2.1.26</ecNumber>
    </submittedName>
</protein>
<dbReference type="InterPro" id="IPR042099">
    <property type="entry name" value="ANL_N_sf"/>
</dbReference>
<dbReference type="InterPro" id="IPR010192">
    <property type="entry name" value="MenE"/>
</dbReference>
<dbReference type="PANTHER" id="PTHR43201">
    <property type="entry name" value="ACYL-COA SYNTHETASE"/>
    <property type="match status" value="1"/>
</dbReference>
<dbReference type="InterPro" id="IPR020845">
    <property type="entry name" value="AMP-binding_CS"/>
</dbReference>
<feature type="domain" description="AMP-dependent synthetase/ligase" evidence="6">
    <location>
        <begin position="138"/>
        <end position="329"/>
    </location>
</feature>
<keyword evidence="5" id="KW-0067">ATP-binding</keyword>
<evidence type="ECO:0000256" key="3">
    <source>
        <dbReference type="ARBA" id="ARBA00022598"/>
    </source>
</evidence>
<dbReference type="SUPFAM" id="SSF56801">
    <property type="entry name" value="Acetyl-CoA synthetase-like"/>
    <property type="match status" value="1"/>
</dbReference>
<evidence type="ECO:0000256" key="5">
    <source>
        <dbReference type="ARBA" id="ARBA00022840"/>
    </source>
</evidence>
<dbReference type="NCBIfam" id="TIGR01923">
    <property type="entry name" value="menE"/>
    <property type="match status" value="1"/>
</dbReference>
<dbReference type="Gene3D" id="3.30.300.30">
    <property type="match status" value="1"/>
</dbReference>
<dbReference type="EC" id="6.2.1.26" evidence="7"/>
<comment type="caution">
    <text evidence="7">The sequence shown here is derived from an EMBL/GenBank/DDBJ whole genome shotgun (WGS) entry which is preliminary data.</text>
</comment>
<evidence type="ECO:0000256" key="1">
    <source>
        <dbReference type="ARBA" id="ARBA00006432"/>
    </source>
</evidence>
<reference evidence="8" key="1">
    <citation type="submission" date="2014-09" db="EMBL/GenBank/DDBJ databases">
        <title>Vibrio variabilis JCM 19239. (C206) whole genome shotgun sequence.</title>
        <authorList>
            <person name="Sawabe T."/>
            <person name="Meirelles P."/>
            <person name="Nakanishi M."/>
            <person name="Sayaka M."/>
            <person name="Hattori M."/>
            <person name="Ohkuma M."/>
        </authorList>
    </citation>
    <scope>NUCLEOTIDE SEQUENCE [LARGE SCALE GENOMIC DNA]</scope>
    <source>
        <strain evidence="8">JCM 19239</strain>
    </source>
</reference>
<dbReference type="PROSITE" id="PS00455">
    <property type="entry name" value="AMP_BINDING"/>
    <property type="match status" value="1"/>
</dbReference>
<gene>
    <name evidence="7" type="ORF">JCM19239_978</name>
</gene>
<keyword evidence="2" id="KW-0474">Menaquinone biosynthesis</keyword>
<evidence type="ECO:0000256" key="2">
    <source>
        <dbReference type="ARBA" id="ARBA00022428"/>
    </source>
</evidence>
<keyword evidence="4" id="KW-0547">Nucleotide-binding</keyword>
<evidence type="ECO:0000256" key="4">
    <source>
        <dbReference type="ARBA" id="ARBA00022741"/>
    </source>
</evidence>
<dbReference type="EMBL" id="BBMS01000066">
    <property type="protein sequence ID" value="GAL29530.1"/>
    <property type="molecule type" value="Genomic_DNA"/>
</dbReference>